<sequence length="408" mass="48650">MEVENDIFSNKSYLKKINKNFTDLIELIQSNFKPLLLLLLSSKECLEIKEISFEYLQEFNGSNQNRQIDLLSMINDFHKLCLFLSLNPLSYVSHYFIEELYQLALNTLQVKQHLAFYCEDILLTLAVCYDDDLRFSCFKLISLLMNESQPTTKDRLAYLNRICYESLYDFHIYYDKIKSFTIESKIIDLTKQDINDLINKQFIRKDLEEKIIEAIYQLGGYVFIKMHRSPKDAYQNLCKEINDEWSRYWNLKSEEDARLYFMRVENIYQLKLLFKTSDRLHEDLKQIDSDGKLILRKWINSIPNEYRCFVCNRQLNAVSTYQFNQQSINNEKQIKDLINSKSFEDIILKIPYSHAVVDCSIDLTNSKVTIIEVNPFSKRSSAAKFSWTIDKYILYYYYQNNQSVFIKL</sequence>
<organism evidence="3 4">
    <name type="scientific">Rotaria sordida</name>
    <dbReference type="NCBI Taxonomy" id="392033"/>
    <lineage>
        <taxon>Eukaryota</taxon>
        <taxon>Metazoa</taxon>
        <taxon>Spiralia</taxon>
        <taxon>Gnathifera</taxon>
        <taxon>Rotifera</taxon>
        <taxon>Eurotatoria</taxon>
        <taxon>Bdelloidea</taxon>
        <taxon>Philodinida</taxon>
        <taxon>Philodinidae</taxon>
        <taxon>Rotaria</taxon>
    </lineage>
</organism>
<dbReference type="EMBL" id="CAJOAX010002006">
    <property type="protein sequence ID" value="CAF3763443.1"/>
    <property type="molecule type" value="Genomic_DNA"/>
</dbReference>
<evidence type="ECO:0000313" key="4">
    <source>
        <dbReference type="Proteomes" id="UP000663823"/>
    </source>
</evidence>
<dbReference type="AlphaFoldDB" id="A0A818Z553"/>
<gene>
    <name evidence="3" type="ORF">OTI717_LOCUS16247</name>
    <name evidence="2" type="ORF">RFH988_LOCUS15344</name>
</gene>
<accession>A0A818Z553</accession>
<dbReference type="GO" id="GO:0005737">
    <property type="term" value="C:cytoplasm"/>
    <property type="evidence" value="ECO:0007669"/>
    <property type="project" value="TreeGrafter"/>
</dbReference>
<proteinExistence type="inferred from homology"/>
<protein>
    <submittedName>
        <fullName evidence="3">Uncharacterized protein</fullName>
    </submittedName>
</protein>
<dbReference type="PANTHER" id="PTHR15323">
    <property type="entry name" value="D123 PROTEIN"/>
    <property type="match status" value="1"/>
</dbReference>
<dbReference type="PANTHER" id="PTHR15323:SF6">
    <property type="entry name" value="CELL DIVISION CYCLE PROTEIN 123 HOMOLOG"/>
    <property type="match status" value="1"/>
</dbReference>
<name>A0A818Z553_9BILA</name>
<dbReference type="Pfam" id="PF07065">
    <property type="entry name" value="D123"/>
    <property type="match status" value="1"/>
</dbReference>
<evidence type="ECO:0000256" key="1">
    <source>
        <dbReference type="ARBA" id="ARBA00011047"/>
    </source>
</evidence>
<evidence type="ECO:0000313" key="3">
    <source>
        <dbReference type="EMBL" id="CAF3763443.1"/>
    </source>
</evidence>
<comment type="similarity">
    <text evidence="1">Belongs to the CDC123 family.</text>
</comment>
<dbReference type="Proteomes" id="UP000663882">
    <property type="component" value="Unassembled WGS sequence"/>
</dbReference>
<comment type="caution">
    <text evidence="3">The sequence shown here is derived from an EMBL/GenBank/DDBJ whole genome shotgun (WGS) entry which is preliminary data.</text>
</comment>
<dbReference type="EMBL" id="CAJNOO010000744">
    <property type="protein sequence ID" value="CAF1023923.1"/>
    <property type="molecule type" value="Genomic_DNA"/>
</dbReference>
<reference evidence="3" key="1">
    <citation type="submission" date="2021-02" db="EMBL/GenBank/DDBJ databases">
        <authorList>
            <person name="Nowell W R."/>
        </authorList>
    </citation>
    <scope>NUCLEOTIDE SEQUENCE</scope>
</reference>
<dbReference type="Proteomes" id="UP000663823">
    <property type="component" value="Unassembled WGS sequence"/>
</dbReference>
<dbReference type="InterPro" id="IPR009772">
    <property type="entry name" value="CDC123"/>
</dbReference>
<evidence type="ECO:0000313" key="2">
    <source>
        <dbReference type="EMBL" id="CAF1023923.1"/>
    </source>
</evidence>
<dbReference type="OrthoDB" id="360540at2759"/>